<accession>A0A0B1SY52</accession>
<organism evidence="2 3">
    <name type="scientific">Oesophagostomum dentatum</name>
    <name type="common">Nodular worm</name>
    <dbReference type="NCBI Taxonomy" id="61180"/>
    <lineage>
        <taxon>Eukaryota</taxon>
        <taxon>Metazoa</taxon>
        <taxon>Ecdysozoa</taxon>
        <taxon>Nematoda</taxon>
        <taxon>Chromadorea</taxon>
        <taxon>Rhabditida</taxon>
        <taxon>Rhabditina</taxon>
        <taxon>Rhabditomorpha</taxon>
        <taxon>Strongyloidea</taxon>
        <taxon>Strongylidae</taxon>
        <taxon>Oesophagostomum</taxon>
    </lineage>
</organism>
<dbReference type="AlphaFoldDB" id="A0A0B1SY52"/>
<dbReference type="Gene3D" id="3.90.70.10">
    <property type="entry name" value="Cysteine proteinases"/>
    <property type="match status" value="1"/>
</dbReference>
<name>A0A0B1SY52_OESDE</name>
<dbReference type="OrthoDB" id="5847537at2759"/>
<dbReference type="InterPro" id="IPR025660">
    <property type="entry name" value="Pept_his_AS"/>
</dbReference>
<dbReference type="Pfam" id="PF00112">
    <property type="entry name" value="Peptidase_C1"/>
    <property type="match status" value="1"/>
</dbReference>
<dbReference type="InterPro" id="IPR038765">
    <property type="entry name" value="Papain-like_cys_pep_sf"/>
</dbReference>
<dbReference type="EMBL" id="KN553279">
    <property type="protein sequence ID" value="KHJ90198.1"/>
    <property type="molecule type" value="Genomic_DNA"/>
</dbReference>
<evidence type="ECO:0000313" key="2">
    <source>
        <dbReference type="EMBL" id="KHJ90198.1"/>
    </source>
</evidence>
<dbReference type="PROSITE" id="PS00639">
    <property type="entry name" value="THIOL_PROTEASE_HIS"/>
    <property type="match status" value="1"/>
</dbReference>
<dbReference type="GO" id="GO:0006508">
    <property type="term" value="P:proteolysis"/>
    <property type="evidence" value="ECO:0007669"/>
    <property type="project" value="InterPro"/>
</dbReference>
<reference evidence="2 3" key="1">
    <citation type="submission" date="2014-03" db="EMBL/GenBank/DDBJ databases">
        <title>Draft genome of the hookworm Oesophagostomum dentatum.</title>
        <authorList>
            <person name="Mitreva M."/>
        </authorList>
    </citation>
    <scope>NUCLEOTIDE SEQUENCE [LARGE SCALE GENOMIC DNA]</scope>
    <source>
        <strain evidence="2 3">OD-Hann</strain>
    </source>
</reference>
<evidence type="ECO:0000313" key="3">
    <source>
        <dbReference type="Proteomes" id="UP000053660"/>
    </source>
</evidence>
<feature type="domain" description="Peptidase C1A papain C-terminal" evidence="1">
    <location>
        <begin position="2"/>
        <end position="66"/>
    </location>
</feature>
<evidence type="ECO:0000259" key="1">
    <source>
        <dbReference type="Pfam" id="PF00112"/>
    </source>
</evidence>
<dbReference type="SUPFAM" id="SSF54001">
    <property type="entry name" value="Cysteine proteinases"/>
    <property type="match status" value="1"/>
</dbReference>
<proteinExistence type="predicted"/>
<dbReference type="InterPro" id="IPR000668">
    <property type="entry name" value="Peptidase_C1A_C"/>
</dbReference>
<keyword evidence="3" id="KW-1185">Reference proteome</keyword>
<protein>
    <recommendedName>
        <fullName evidence="1">Peptidase C1A papain C-terminal domain-containing protein</fullName>
    </recommendedName>
</protein>
<dbReference type="Proteomes" id="UP000053660">
    <property type="component" value="Unassembled WGS sequence"/>
</dbReference>
<dbReference type="GO" id="GO:0008234">
    <property type="term" value="F:cysteine-type peptidase activity"/>
    <property type="evidence" value="ECO:0007669"/>
    <property type="project" value="InterPro"/>
</dbReference>
<gene>
    <name evidence="2" type="ORF">OESDEN_09960</name>
</gene>
<sequence length="80" mass="8988">MTYGPVQATFTVYEDFFAYKSGVYVHTAGKDEGGHAIKIIGWGVEKGTPYWLVSNSWNLDFGENGMLAKFFFHKCLKATL</sequence>